<name>A0A1G2R8B9_9BACT</name>
<dbReference type="InterPro" id="IPR001173">
    <property type="entry name" value="Glyco_trans_2-like"/>
</dbReference>
<dbReference type="EMBL" id="MHTX01000001">
    <property type="protein sequence ID" value="OHA69080.1"/>
    <property type="molecule type" value="Genomic_DNA"/>
</dbReference>
<dbReference type="Pfam" id="PF00535">
    <property type="entry name" value="Glycos_transf_2"/>
    <property type="match status" value="1"/>
</dbReference>
<accession>A0A1G2R8B9</accession>
<dbReference type="PANTHER" id="PTHR43630:SF2">
    <property type="entry name" value="GLYCOSYLTRANSFERASE"/>
    <property type="match status" value="1"/>
</dbReference>
<proteinExistence type="predicted"/>
<organism evidence="2 3">
    <name type="scientific">Candidatus Wildermuthbacteria bacterium RIFCSPHIGHO2_02_FULL_47_17</name>
    <dbReference type="NCBI Taxonomy" id="1802452"/>
    <lineage>
        <taxon>Bacteria</taxon>
        <taxon>Candidatus Wildermuthiibacteriota</taxon>
    </lineage>
</organism>
<protein>
    <recommendedName>
        <fullName evidence="1">Glycosyltransferase 2-like domain-containing protein</fullName>
    </recommendedName>
</protein>
<reference evidence="2 3" key="1">
    <citation type="journal article" date="2016" name="Nat. Commun.">
        <title>Thousands of microbial genomes shed light on interconnected biogeochemical processes in an aquifer system.</title>
        <authorList>
            <person name="Anantharaman K."/>
            <person name="Brown C.T."/>
            <person name="Hug L.A."/>
            <person name="Sharon I."/>
            <person name="Castelle C.J."/>
            <person name="Probst A.J."/>
            <person name="Thomas B.C."/>
            <person name="Singh A."/>
            <person name="Wilkins M.J."/>
            <person name="Karaoz U."/>
            <person name="Brodie E.L."/>
            <person name="Williams K.H."/>
            <person name="Hubbard S.S."/>
            <person name="Banfield J.F."/>
        </authorList>
    </citation>
    <scope>NUCLEOTIDE SEQUENCE [LARGE SCALE GENOMIC DNA]</scope>
</reference>
<dbReference type="InterPro" id="IPR029044">
    <property type="entry name" value="Nucleotide-diphossugar_trans"/>
</dbReference>
<evidence type="ECO:0000259" key="1">
    <source>
        <dbReference type="Pfam" id="PF00535"/>
    </source>
</evidence>
<gene>
    <name evidence="2" type="ORF">A3D59_02060</name>
</gene>
<dbReference type="PANTHER" id="PTHR43630">
    <property type="entry name" value="POLY-BETA-1,6-N-ACETYL-D-GLUCOSAMINE SYNTHASE"/>
    <property type="match status" value="1"/>
</dbReference>
<dbReference type="SUPFAM" id="SSF53448">
    <property type="entry name" value="Nucleotide-diphospho-sugar transferases"/>
    <property type="match status" value="1"/>
</dbReference>
<dbReference type="Proteomes" id="UP000179258">
    <property type="component" value="Unassembled WGS sequence"/>
</dbReference>
<comment type="caution">
    <text evidence="2">The sequence shown here is derived from an EMBL/GenBank/DDBJ whole genome shotgun (WGS) entry which is preliminary data.</text>
</comment>
<sequence>MKTAKIIVHCLVQNEGRFIWYAINSVLPFVDRIMVWDTGSTDETVQIVRLIESPKIKIKELSSVDPEGFTKVSQQMIEKTPQEYNWILILDGDEIWPEKSIKTITEYARSHSKTESIVVRTNNLVGDIYHRLPESAGKYRLAGQKGHLALRLINKNTIPGLHFDLPHGRRGLFDNQGQLIQDRDPEKIKFLNLYYHHATHLPRSLSKGGDAIVPKRKQKIKYELGEKIPKDQIPEIFFAKDRPELVPDMTKPAPLSFWIISALQTIPRRIKRLLIKGKDGY</sequence>
<feature type="domain" description="Glycosyltransferase 2-like" evidence="1">
    <location>
        <begin position="13"/>
        <end position="121"/>
    </location>
</feature>
<dbReference type="AlphaFoldDB" id="A0A1G2R8B9"/>
<dbReference type="Gene3D" id="3.90.550.10">
    <property type="entry name" value="Spore Coat Polysaccharide Biosynthesis Protein SpsA, Chain A"/>
    <property type="match status" value="1"/>
</dbReference>
<evidence type="ECO:0000313" key="2">
    <source>
        <dbReference type="EMBL" id="OHA69080.1"/>
    </source>
</evidence>
<evidence type="ECO:0000313" key="3">
    <source>
        <dbReference type="Proteomes" id="UP000179258"/>
    </source>
</evidence>